<dbReference type="InterPro" id="IPR015422">
    <property type="entry name" value="PyrdxlP-dep_Trfase_small"/>
</dbReference>
<accession>A0A1I5Q9A5</accession>
<dbReference type="GO" id="GO:0005737">
    <property type="term" value="C:cytoplasm"/>
    <property type="evidence" value="ECO:0007669"/>
    <property type="project" value="TreeGrafter"/>
</dbReference>
<dbReference type="Proteomes" id="UP000182692">
    <property type="component" value="Unassembled WGS sequence"/>
</dbReference>
<dbReference type="GO" id="GO:0030170">
    <property type="term" value="F:pyridoxal phosphate binding"/>
    <property type="evidence" value="ECO:0007669"/>
    <property type="project" value="InterPro"/>
</dbReference>
<dbReference type="PANTHER" id="PTHR11808">
    <property type="entry name" value="TRANS-SULFURATION ENZYME FAMILY MEMBER"/>
    <property type="match status" value="1"/>
</dbReference>
<dbReference type="STRING" id="1121869.SAMN03084138_02176"/>
<dbReference type="Gene3D" id="3.40.640.10">
    <property type="entry name" value="Type I PLP-dependent aspartate aminotransferase-like (Major domain)"/>
    <property type="match status" value="1"/>
</dbReference>
<dbReference type="OrthoDB" id="9805807at2"/>
<comment type="cofactor">
    <cofactor evidence="1">
        <name>pyridoxal 5'-phosphate</name>
        <dbReference type="ChEBI" id="CHEBI:597326"/>
    </cofactor>
</comment>
<evidence type="ECO:0000256" key="2">
    <source>
        <dbReference type="ARBA" id="ARBA00022898"/>
    </source>
</evidence>
<reference evidence="3 4" key="1">
    <citation type="submission" date="2016-10" db="EMBL/GenBank/DDBJ databases">
        <authorList>
            <person name="de Groot N.N."/>
        </authorList>
    </citation>
    <scope>NUCLEOTIDE SEQUENCE [LARGE SCALE GENOMIC DNA]</scope>
    <source>
        <strain evidence="3 4">DSM 15893</strain>
    </source>
</reference>
<dbReference type="GeneID" id="35871306"/>
<gene>
    <name evidence="3" type="ORF">SAMN03084138_02176</name>
</gene>
<protein>
    <submittedName>
        <fullName evidence="3">O-acetylhomoserine/O-acetylserine sulfhydrylase, pyridoxal phosphate-dependent</fullName>
    </submittedName>
</protein>
<dbReference type="SUPFAM" id="SSF53383">
    <property type="entry name" value="PLP-dependent transferases"/>
    <property type="match status" value="1"/>
</dbReference>
<evidence type="ECO:0000256" key="1">
    <source>
        <dbReference type="ARBA" id="ARBA00001933"/>
    </source>
</evidence>
<name>A0A1I5Q9A5_9GAMM</name>
<dbReference type="InterPro" id="IPR015424">
    <property type="entry name" value="PyrdxlP-dep_Trfase"/>
</dbReference>
<dbReference type="RefSeq" id="WP_017016188.1">
    <property type="nucleotide sequence ID" value="NZ_FOWR01000014.1"/>
</dbReference>
<dbReference type="GO" id="GO:0016846">
    <property type="term" value="F:carbon-sulfur lyase activity"/>
    <property type="evidence" value="ECO:0007669"/>
    <property type="project" value="TreeGrafter"/>
</dbReference>
<dbReference type="EMBL" id="FOWR01000014">
    <property type="protein sequence ID" value="SFP42894.1"/>
    <property type="molecule type" value="Genomic_DNA"/>
</dbReference>
<sequence length="615" mass="68426">MNKATQLSPLRKSTRHEDASALATEQAEHFGIDTQSEFGQTLIELATTLYTANHHTHDLWAITLDGLSELDKNDRIAWFNAKRFLSFQLAKILDNLQNPMRATYKTIATKNGHFASKGAYPIFDNVAAIFSASPVITRTATYLFACTEWVEDAFNGREPLHDIYSRLLNPTSISLANHIVDIEAGDMADQYLAWNFNSGMAAIDGLLSHLLGREDIVLASRNIYGGSYQLLQDWYRKSSNLDVAVEWVDGYDEAAFANAMDAAAAKYADRIKAGRKIYVYLESPCNPHGFVLDVAGISRVTHERGWRIMADTTVGTPFLHPVLKRTDPMERPDFVIHSYTKELAGSGTTTAGVVIGRNEDMFIPKGDTVTTKTPNGEPRDVSWDDTLFWNVYYIKGAFLDADKAFEVLNGMKTYELRVMQKTINTLTLARVFSQHPDINVSCPALPDSPNYVLMQENMRLGLPAALFTIDMEGAPDVESASDVKGASGRPPIHPDAFKQFFDMLEPAVGMQVSLGQTNTVALCPAMTTHSELSADALDRAGIKPTTLRIAVGLEDPRQFIAHIQRAAEMSIDNKHPEFSSSFPSPDRIDALYKQTYMDVQKRFLEDLPSYDTLLK</sequence>
<keyword evidence="2" id="KW-0663">Pyridoxal phosphate</keyword>
<dbReference type="AlphaFoldDB" id="A0A1I5Q9A5"/>
<dbReference type="GO" id="GO:0019346">
    <property type="term" value="P:transsulfuration"/>
    <property type="evidence" value="ECO:0007669"/>
    <property type="project" value="InterPro"/>
</dbReference>
<dbReference type="InterPro" id="IPR000277">
    <property type="entry name" value="Cys/Met-Metab_PyrdxlP-dep_enz"/>
</dbReference>
<evidence type="ECO:0000313" key="3">
    <source>
        <dbReference type="EMBL" id="SFP42894.1"/>
    </source>
</evidence>
<proteinExistence type="predicted"/>
<evidence type="ECO:0000313" key="4">
    <source>
        <dbReference type="Proteomes" id="UP000182692"/>
    </source>
</evidence>
<dbReference type="InterPro" id="IPR015421">
    <property type="entry name" value="PyrdxlP-dep_Trfase_major"/>
</dbReference>
<dbReference type="Pfam" id="PF01053">
    <property type="entry name" value="Cys_Met_Meta_PP"/>
    <property type="match status" value="1"/>
</dbReference>
<organism evidence="3 4">
    <name type="scientific">Enterovibrio norvegicus DSM 15893</name>
    <dbReference type="NCBI Taxonomy" id="1121869"/>
    <lineage>
        <taxon>Bacteria</taxon>
        <taxon>Pseudomonadati</taxon>
        <taxon>Pseudomonadota</taxon>
        <taxon>Gammaproteobacteria</taxon>
        <taxon>Vibrionales</taxon>
        <taxon>Vibrionaceae</taxon>
        <taxon>Enterovibrio</taxon>
    </lineage>
</organism>
<dbReference type="Gene3D" id="3.90.1150.10">
    <property type="entry name" value="Aspartate Aminotransferase, domain 1"/>
    <property type="match status" value="1"/>
</dbReference>